<evidence type="ECO:0000256" key="7">
    <source>
        <dbReference type="ARBA" id="ARBA00022927"/>
    </source>
</evidence>
<keyword evidence="8 10" id="KW-1133">Transmembrane helix</keyword>
<evidence type="ECO:0000256" key="6">
    <source>
        <dbReference type="ARBA" id="ARBA00022692"/>
    </source>
</evidence>
<name>A0AA96F2E4_9FLAO</name>
<protein>
    <submittedName>
        <fullName evidence="12">Energy transducer TonB</fullName>
    </submittedName>
</protein>
<accession>A0AA96F2E4</accession>
<dbReference type="GO" id="GO:0098797">
    <property type="term" value="C:plasma membrane protein complex"/>
    <property type="evidence" value="ECO:0007669"/>
    <property type="project" value="TreeGrafter"/>
</dbReference>
<evidence type="ECO:0000313" key="14">
    <source>
        <dbReference type="Proteomes" id="UP001304515"/>
    </source>
</evidence>
<dbReference type="GO" id="GO:0055085">
    <property type="term" value="P:transmembrane transport"/>
    <property type="evidence" value="ECO:0007669"/>
    <property type="project" value="InterPro"/>
</dbReference>
<evidence type="ECO:0000256" key="4">
    <source>
        <dbReference type="ARBA" id="ARBA00022475"/>
    </source>
</evidence>
<dbReference type="Pfam" id="PF03544">
    <property type="entry name" value="TonB_C"/>
    <property type="match status" value="1"/>
</dbReference>
<organism evidence="12">
    <name type="scientific">Flavobacterium capsici</name>
    <dbReference type="NCBI Taxonomy" id="3075618"/>
    <lineage>
        <taxon>Bacteria</taxon>
        <taxon>Pseudomonadati</taxon>
        <taxon>Bacteroidota</taxon>
        <taxon>Flavobacteriia</taxon>
        <taxon>Flavobacteriales</taxon>
        <taxon>Flavobacteriaceae</taxon>
        <taxon>Flavobacterium</taxon>
    </lineage>
</organism>
<evidence type="ECO:0000256" key="3">
    <source>
        <dbReference type="ARBA" id="ARBA00022448"/>
    </source>
</evidence>
<evidence type="ECO:0000313" key="12">
    <source>
        <dbReference type="EMBL" id="WNM20111.1"/>
    </source>
</evidence>
<dbReference type="NCBIfam" id="TIGR01352">
    <property type="entry name" value="tonB_Cterm"/>
    <property type="match status" value="1"/>
</dbReference>
<dbReference type="InterPro" id="IPR006260">
    <property type="entry name" value="TonB/TolA_C"/>
</dbReference>
<keyword evidence="5" id="KW-0997">Cell inner membrane</keyword>
<evidence type="ECO:0000256" key="9">
    <source>
        <dbReference type="ARBA" id="ARBA00023136"/>
    </source>
</evidence>
<dbReference type="Proteomes" id="UP001304515">
    <property type="component" value="Chromosome"/>
</dbReference>
<dbReference type="GO" id="GO:0015031">
    <property type="term" value="P:protein transport"/>
    <property type="evidence" value="ECO:0007669"/>
    <property type="project" value="UniProtKB-KW"/>
</dbReference>
<dbReference type="KEGG" id="fcj:RN605_12555"/>
<dbReference type="Gene3D" id="3.30.1150.10">
    <property type="match status" value="1"/>
</dbReference>
<gene>
    <name evidence="13" type="ORF">RN605_12555</name>
    <name evidence="12" type="ORF">RN608_05385</name>
</gene>
<sequence>MDCRKYFYSIVFVVLGSVFSFGQVDEKEPPVVVPTVQEVAETYDADVSYPIAVLDEPPLLKTCIDVSKADALKCLYEQIQKHVKKNLKYPKEAKEIGIQGKVAVVFIIDKEGNCKDFKARGPKNGQLLEEEAIRIMKLLPKLTPGKVKGKLVNVHYAVPILFQLDKPVRKR</sequence>
<dbReference type="EMBL" id="CP134878">
    <property type="protein sequence ID" value="WNM20111.1"/>
    <property type="molecule type" value="Genomic_DNA"/>
</dbReference>
<comment type="subcellular location">
    <subcellularLocation>
        <location evidence="1">Cell inner membrane</location>
        <topology evidence="1">Single-pass membrane protein</topology>
        <orientation evidence="1">Periplasmic side</orientation>
    </subcellularLocation>
</comment>
<dbReference type="PANTHER" id="PTHR33446">
    <property type="entry name" value="PROTEIN TONB-RELATED"/>
    <property type="match status" value="1"/>
</dbReference>
<keyword evidence="3" id="KW-0813">Transport</keyword>
<feature type="transmembrane region" description="Helical" evidence="10">
    <location>
        <begin position="6"/>
        <end position="24"/>
    </location>
</feature>
<dbReference type="GO" id="GO:0031992">
    <property type="term" value="F:energy transducer activity"/>
    <property type="evidence" value="ECO:0007669"/>
    <property type="project" value="TreeGrafter"/>
</dbReference>
<dbReference type="AlphaFoldDB" id="A0AA96F2E4"/>
<evidence type="ECO:0000256" key="2">
    <source>
        <dbReference type="ARBA" id="ARBA00006555"/>
    </source>
</evidence>
<evidence type="ECO:0000313" key="13">
    <source>
        <dbReference type="EMBL" id="WNM21501.1"/>
    </source>
</evidence>
<dbReference type="PANTHER" id="PTHR33446:SF2">
    <property type="entry name" value="PROTEIN TONB"/>
    <property type="match status" value="1"/>
</dbReference>
<keyword evidence="14" id="KW-1185">Reference proteome</keyword>
<proteinExistence type="inferred from homology"/>
<dbReference type="RefSeq" id="WP_313325235.1">
    <property type="nucleotide sequence ID" value="NZ_CP134878.1"/>
</dbReference>
<evidence type="ECO:0000256" key="5">
    <source>
        <dbReference type="ARBA" id="ARBA00022519"/>
    </source>
</evidence>
<evidence type="ECO:0000256" key="1">
    <source>
        <dbReference type="ARBA" id="ARBA00004383"/>
    </source>
</evidence>
<keyword evidence="6 10" id="KW-0812">Transmembrane</keyword>
<dbReference type="InterPro" id="IPR051045">
    <property type="entry name" value="TonB-dependent_transducer"/>
</dbReference>
<dbReference type="EMBL" id="CP134890">
    <property type="protein sequence ID" value="WNM21501.1"/>
    <property type="molecule type" value="Genomic_DNA"/>
</dbReference>
<keyword evidence="4" id="KW-1003">Cell membrane</keyword>
<evidence type="ECO:0000259" key="11">
    <source>
        <dbReference type="PROSITE" id="PS52015"/>
    </source>
</evidence>
<dbReference type="InterPro" id="IPR037682">
    <property type="entry name" value="TonB_C"/>
</dbReference>
<reference evidence="12 14" key="1">
    <citation type="submission" date="2023-09" db="EMBL/GenBank/DDBJ databases">
        <title>Flavobacterium sp. a novel bacteria isolate from Pepper rhizosphere.</title>
        <authorList>
            <person name="Peng Y."/>
            <person name="Lee J."/>
        </authorList>
    </citation>
    <scope>NUCLEOTIDE SEQUENCE</scope>
    <source>
        <strain evidence="12">PMR2A8</strain>
        <strain evidence="13 14">PMTSA4</strain>
    </source>
</reference>
<accession>A0AA96F0A5</accession>
<keyword evidence="9 10" id="KW-0472">Membrane</keyword>
<keyword evidence="7" id="KW-0653">Protein transport</keyword>
<comment type="similarity">
    <text evidence="2">Belongs to the TonB family.</text>
</comment>
<dbReference type="PROSITE" id="PS52015">
    <property type="entry name" value="TONB_CTD"/>
    <property type="match status" value="1"/>
</dbReference>
<dbReference type="SUPFAM" id="SSF74653">
    <property type="entry name" value="TolA/TonB C-terminal domain"/>
    <property type="match status" value="1"/>
</dbReference>
<evidence type="ECO:0000256" key="10">
    <source>
        <dbReference type="SAM" id="Phobius"/>
    </source>
</evidence>
<feature type="domain" description="TonB C-terminal" evidence="11">
    <location>
        <begin position="74"/>
        <end position="171"/>
    </location>
</feature>
<evidence type="ECO:0000256" key="8">
    <source>
        <dbReference type="ARBA" id="ARBA00022989"/>
    </source>
</evidence>